<dbReference type="Proteomes" id="UP000651977">
    <property type="component" value="Unassembled WGS sequence"/>
</dbReference>
<reference evidence="2" key="1">
    <citation type="journal article" date="2019" name="Int. J. Syst. Evol. Microbiol.">
        <title>The Global Catalogue of Microorganisms (GCM) 10K type strain sequencing project: providing services to taxonomists for standard genome sequencing and annotation.</title>
        <authorList>
            <consortium name="The Broad Institute Genomics Platform"/>
            <consortium name="The Broad Institute Genome Sequencing Center for Infectious Disease"/>
            <person name="Wu L."/>
            <person name="Ma J."/>
        </authorList>
    </citation>
    <scope>NUCLEOTIDE SEQUENCE [LARGE SCALE GENOMIC DNA]</scope>
    <source>
        <strain evidence="2">CGMCC 1.10131</strain>
    </source>
</reference>
<evidence type="ECO:0000313" key="1">
    <source>
        <dbReference type="EMBL" id="GGA94059.1"/>
    </source>
</evidence>
<evidence type="ECO:0000313" key="2">
    <source>
        <dbReference type="Proteomes" id="UP000651977"/>
    </source>
</evidence>
<protein>
    <submittedName>
        <fullName evidence="1">Uncharacterized protein</fullName>
    </submittedName>
</protein>
<proteinExistence type="predicted"/>
<accession>A0ABQ1HWS7</accession>
<gene>
    <name evidence="1" type="ORF">GCM10007414_03420</name>
</gene>
<sequence>MKWLALSFLVIIALVNFGPRVYAVFYSQPDTTVVFKEGCFLKGELKIDPVNLSYYLILSDGREVSIADDGYAQMSSKEAPIDSSKLALCL</sequence>
<dbReference type="EMBL" id="BMDY01000002">
    <property type="protein sequence ID" value="GGA94059.1"/>
    <property type="molecule type" value="Genomic_DNA"/>
</dbReference>
<keyword evidence="2" id="KW-1185">Reference proteome</keyword>
<name>A0ABQ1HWS7_9ALTE</name>
<organism evidence="1 2">
    <name type="scientific">Agarivorans gilvus</name>
    <dbReference type="NCBI Taxonomy" id="680279"/>
    <lineage>
        <taxon>Bacteria</taxon>
        <taxon>Pseudomonadati</taxon>
        <taxon>Pseudomonadota</taxon>
        <taxon>Gammaproteobacteria</taxon>
        <taxon>Alteromonadales</taxon>
        <taxon>Alteromonadaceae</taxon>
        <taxon>Agarivorans</taxon>
    </lineage>
</organism>
<comment type="caution">
    <text evidence="1">The sequence shown here is derived from an EMBL/GenBank/DDBJ whole genome shotgun (WGS) entry which is preliminary data.</text>
</comment>
<dbReference type="RefSeq" id="WP_055731378.1">
    <property type="nucleotide sequence ID" value="NZ_BMDY01000002.1"/>
</dbReference>